<dbReference type="GO" id="GO:0004553">
    <property type="term" value="F:hydrolase activity, hydrolyzing O-glycosyl compounds"/>
    <property type="evidence" value="ECO:0007669"/>
    <property type="project" value="InterPro"/>
</dbReference>
<dbReference type="AlphaFoldDB" id="A0A1Y1CM10"/>
<protein>
    <submittedName>
        <fullName evidence="4">Uncharacterized protein</fullName>
    </submittedName>
</protein>
<dbReference type="SUPFAM" id="SSF75005">
    <property type="entry name" value="Arabinanase/levansucrase/invertase"/>
    <property type="match status" value="1"/>
</dbReference>
<evidence type="ECO:0000313" key="4">
    <source>
        <dbReference type="EMBL" id="BAX81446.1"/>
    </source>
</evidence>
<evidence type="ECO:0000256" key="2">
    <source>
        <dbReference type="ARBA" id="ARBA00022801"/>
    </source>
</evidence>
<organism evidence="4 5">
    <name type="scientific">Labilibaculum antarcticum</name>
    <dbReference type="NCBI Taxonomy" id="1717717"/>
    <lineage>
        <taxon>Bacteria</taxon>
        <taxon>Pseudomonadati</taxon>
        <taxon>Bacteroidota</taxon>
        <taxon>Bacteroidia</taxon>
        <taxon>Marinilabiliales</taxon>
        <taxon>Marinifilaceae</taxon>
        <taxon>Labilibaculum</taxon>
    </lineage>
</organism>
<dbReference type="Gene3D" id="2.115.10.20">
    <property type="entry name" value="Glycosyl hydrolase domain, family 43"/>
    <property type="match status" value="1"/>
</dbReference>
<evidence type="ECO:0000256" key="1">
    <source>
        <dbReference type="ARBA" id="ARBA00009865"/>
    </source>
</evidence>
<sequence length="91" mass="10478">MDMLTMLRIQKIPTFIKLRTKYMLLISEGGTGMYDALTVHHGDSIKGSYISDYINPGLSHRQFGEDYPLYAIGHGDLVQTQNEKWWCVCHK</sequence>
<keyword evidence="5" id="KW-1185">Reference proteome</keyword>
<dbReference type="GO" id="GO:0005975">
    <property type="term" value="P:carbohydrate metabolic process"/>
    <property type="evidence" value="ECO:0007669"/>
    <property type="project" value="InterPro"/>
</dbReference>
<dbReference type="InterPro" id="IPR023296">
    <property type="entry name" value="Glyco_hydro_beta-prop_sf"/>
</dbReference>
<dbReference type="EMBL" id="AP018042">
    <property type="protein sequence ID" value="BAX81446.1"/>
    <property type="molecule type" value="Genomic_DNA"/>
</dbReference>
<keyword evidence="2" id="KW-0378">Hydrolase</keyword>
<dbReference type="InterPro" id="IPR006710">
    <property type="entry name" value="Glyco_hydro_43"/>
</dbReference>
<reference evidence="5" key="2">
    <citation type="journal article" date="2020" name="Antonie Van Leeuwenhoek">
        <title>Labilibaculum antarcticum sp. nov., a novel facultative anaerobic, psychrotorelant bacterium isolated from marine sediment of Antarctica.</title>
        <authorList>
            <person name="Watanabe M."/>
            <person name="Kojima H."/>
            <person name="Fukui M."/>
        </authorList>
    </citation>
    <scope>NUCLEOTIDE SEQUENCE [LARGE SCALE GENOMIC DNA]</scope>
    <source>
        <strain evidence="5">SPP2</strain>
    </source>
</reference>
<accession>A0A1Y1CM10</accession>
<keyword evidence="3" id="KW-0326">Glycosidase</keyword>
<dbReference type="KEGG" id="mbas:ALGA_3146"/>
<proteinExistence type="inferred from homology"/>
<evidence type="ECO:0000313" key="5">
    <source>
        <dbReference type="Proteomes" id="UP000218267"/>
    </source>
</evidence>
<name>A0A1Y1CM10_9BACT</name>
<evidence type="ECO:0000256" key="3">
    <source>
        <dbReference type="ARBA" id="ARBA00023295"/>
    </source>
</evidence>
<reference evidence="4 5" key="1">
    <citation type="journal article" date="2018" name="Mar. Genomics">
        <title>Complete genome sequence of Marinifilaceae bacterium strain SPP2, isolated from the Antarctic marine sediment.</title>
        <authorList>
            <person name="Watanabe M."/>
            <person name="Kojima H."/>
            <person name="Fukui M."/>
        </authorList>
    </citation>
    <scope>NUCLEOTIDE SEQUENCE [LARGE SCALE GENOMIC DNA]</scope>
    <source>
        <strain evidence="4 5">SPP2</strain>
    </source>
</reference>
<dbReference type="Pfam" id="PF04616">
    <property type="entry name" value="Glyco_hydro_43"/>
    <property type="match status" value="1"/>
</dbReference>
<dbReference type="OrthoDB" id="9763076at2"/>
<dbReference type="Proteomes" id="UP000218267">
    <property type="component" value="Chromosome"/>
</dbReference>
<comment type="similarity">
    <text evidence="1">Belongs to the glycosyl hydrolase 43 family.</text>
</comment>
<gene>
    <name evidence="4" type="ORF">ALGA_3146</name>
</gene>